<proteinExistence type="inferred from homology"/>
<keyword evidence="3" id="KW-1185">Reference proteome</keyword>
<dbReference type="PANTHER" id="PTHR43975">
    <property type="entry name" value="ZGC:101858"/>
    <property type="match status" value="1"/>
</dbReference>
<evidence type="ECO:0008006" key="4">
    <source>
        <dbReference type="Google" id="ProtNLM"/>
    </source>
</evidence>
<dbReference type="InterPro" id="IPR002347">
    <property type="entry name" value="SDR_fam"/>
</dbReference>
<evidence type="ECO:0000313" key="3">
    <source>
        <dbReference type="Proteomes" id="UP000199615"/>
    </source>
</evidence>
<name>A0A1H8U611_9BRAD</name>
<sequence>MARRADRLEALAAEIIAKGGPEPIIIACDLGKPEGADEIVARLAAAGVEVEYLVNNAGYGLFGRAAEIDRADQLGIIDLNIRALTDLSLRFADSVTRLRGGILNVASIAGFMPGPGMAVYYASKAYVLSLSEALHQELGKKGVRVTAICPGPVPTEFQLRASIEPGIDSAILNVSPAEVARQGYQGLMNNKRLVLPGVGVKIVPFLLRFFPRGFVLAAVGGFQQRQR</sequence>
<evidence type="ECO:0000256" key="1">
    <source>
        <dbReference type="RuleBase" id="RU000363"/>
    </source>
</evidence>
<dbReference type="Proteomes" id="UP000199615">
    <property type="component" value="Unassembled WGS sequence"/>
</dbReference>
<dbReference type="AlphaFoldDB" id="A0A1H8U611"/>
<dbReference type="EMBL" id="FODT01000006">
    <property type="protein sequence ID" value="SEO98649.1"/>
    <property type="molecule type" value="Genomic_DNA"/>
</dbReference>
<organism evidence="2 3">
    <name type="scientific">Rhodopseudomonas pseudopalustris</name>
    <dbReference type="NCBI Taxonomy" id="1513892"/>
    <lineage>
        <taxon>Bacteria</taxon>
        <taxon>Pseudomonadati</taxon>
        <taxon>Pseudomonadota</taxon>
        <taxon>Alphaproteobacteria</taxon>
        <taxon>Hyphomicrobiales</taxon>
        <taxon>Nitrobacteraceae</taxon>
        <taxon>Rhodopseudomonas</taxon>
    </lineage>
</organism>
<reference evidence="3" key="1">
    <citation type="submission" date="2016-10" db="EMBL/GenBank/DDBJ databases">
        <authorList>
            <person name="Varghese N."/>
            <person name="Submissions S."/>
        </authorList>
    </citation>
    <scope>NUCLEOTIDE SEQUENCE [LARGE SCALE GENOMIC DNA]</scope>
    <source>
        <strain evidence="3">DSM 123</strain>
    </source>
</reference>
<dbReference type="Gene3D" id="3.40.50.720">
    <property type="entry name" value="NAD(P)-binding Rossmann-like Domain"/>
    <property type="match status" value="1"/>
</dbReference>
<dbReference type="InterPro" id="IPR036291">
    <property type="entry name" value="NAD(P)-bd_dom_sf"/>
</dbReference>
<accession>A0A1H8U611</accession>
<gene>
    <name evidence="2" type="ORF">SAMN05444123_106311</name>
</gene>
<dbReference type="Pfam" id="PF00106">
    <property type="entry name" value="adh_short"/>
    <property type="match status" value="1"/>
</dbReference>
<comment type="similarity">
    <text evidence="1">Belongs to the short-chain dehydrogenases/reductases (SDR) family.</text>
</comment>
<dbReference type="PRINTS" id="PR00080">
    <property type="entry name" value="SDRFAMILY"/>
</dbReference>
<protein>
    <recommendedName>
        <fullName evidence="4">Short-chain dehydrogenase</fullName>
    </recommendedName>
</protein>
<dbReference type="PRINTS" id="PR00081">
    <property type="entry name" value="GDHRDH"/>
</dbReference>
<dbReference type="CDD" id="cd05233">
    <property type="entry name" value="SDR_c"/>
    <property type="match status" value="1"/>
</dbReference>
<evidence type="ECO:0000313" key="2">
    <source>
        <dbReference type="EMBL" id="SEO98649.1"/>
    </source>
</evidence>
<dbReference type="SUPFAM" id="SSF51735">
    <property type="entry name" value="NAD(P)-binding Rossmann-fold domains"/>
    <property type="match status" value="1"/>
</dbReference>
<dbReference type="PANTHER" id="PTHR43975:SF2">
    <property type="entry name" value="EG:BACR7A4.14 PROTEIN-RELATED"/>
    <property type="match status" value="1"/>
</dbReference>